<dbReference type="EMBL" id="BONZ01000082">
    <property type="protein sequence ID" value="GIH19528.1"/>
    <property type="molecule type" value="Genomic_DNA"/>
</dbReference>
<dbReference type="Pfam" id="PF02687">
    <property type="entry name" value="FtsX"/>
    <property type="match status" value="1"/>
</dbReference>
<evidence type="ECO:0000256" key="6">
    <source>
        <dbReference type="ARBA" id="ARBA00038076"/>
    </source>
</evidence>
<evidence type="ECO:0000313" key="12">
    <source>
        <dbReference type="Proteomes" id="UP000642748"/>
    </source>
</evidence>
<evidence type="ECO:0000256" key="4">
    <source>
        <dbReference type="ARBA" id="ARBA00022989"/>
    </source>
</evidence>
<evidence type="ECO:0000259" key="9">
    <source>
        <dbReference type="Pfam" id="PF02687"/>
    </source>
</evidence>
<feature type="domain" description="ABC3 transporter permease C-terminal" evidence="9">
    <location>
        <begin position="297"/>
        <end position="427"/>
    </location>
</feature>
<dbReference type="InterPro" id="IPR003838">
    <property type="entry name" value="ABC3_permease_C"/>
</dbReference>
<dbReference type="RefSeq" id="WP_203922988.1">
    <property type="nucleotide sequence ID" value="NZ_BONZ01000082.1"/>
</dbReference>
<accession>A0A8J3VVA8</accession>
<feature type="transmembrane region" description="Helical" evidence="8">
    <location>
        <begin position="400"/>
        <end position="422"/>
    </location>
</feature>
<dbReference type="PANTHER" id="PTHR30572">
    <property type="entry name" value="MEMBRANE COMPONENT OF TRANSPORTER-RELATED"/>
    <property type="match status" value="1"/>
</dbReference>
<dbReference type="GO" id="GO:0022857">
    <property type="term" value="F:transmembrane transporter activity"/>
    <property type="evidence" value="ECO:0007669"/>
    <property type="project" value="TreeGrafter"/>
</dbReference>
<dbReference type="Proteomes" id="UP000642748">
    <property type="component" value="Unassembled WGS sequence"/>
</dbReference>
<feature type="domain" description="MacB-like periplasmic core" evidence="10">
    <location>
        <begin position="19"/>
        <end position="260"/>
    </location>
</feature>
<keyword evidence="4 8" id="KW-1133">Transmembrane helix</keyword>
<dbReference type="InterPro" id="IPR050250">
    <property type="entry name" value="Macrolide_Exporter_MacB"/>
</dbReference>
<gene>
    <name evidence="11" type="ORF">Raf01_77000</name>
</gene>
<evidence type="ECO:0000259" key="10">
    <source>
        <dbReference type="Pfam" id="PF12704"/>
    </source>
</evidence>
<sequence length="435" mass="43293">MFTLTYLRRELRHRSRQALLVATGLAVGVGLVITVTASTGAVGSAQTAVLDTLNGIGTDVTATAKPPPNGDRDHAPSDSRARDASTPGLSVAGGASMDASTVDAVARLAHVAHVAGSLVLSEIGPPPAGSAAIPTTTRIDGIDVTRPGLGPYTSATLRSGRSLSPSDTDSRVAVIDTRYAAAHQLRIGSTLVIAGIRFTTIGVVDQPAASGAASIYLPLAAAQQLPAGQHAHALAGKVSTIYIAATSAADIGTVGAELAALLPSATVTSSRDLAEAVSGSLASATALAHDLGTWLTVGVLLATVATASLLTLASVTRRTREFGTLKALGWTGRRVITQVVAESAAIGLAGAALGVAVGYCGIGLVNAIAPALTATVDDPTGTDSQNVAVHLNVHTGTGTIAAATLLAITAALIAGAIAAWSITRLQPAHALTATE</sequence>
<evidence type="ECO:0000256" key="8">
    <source>
        <dbReference type="SAM" id="Phobius"/>
    </source>
</evidence>
<feature type="region of interest" description="Disordered" evidence="7">
    <location>
        <begin position="59"/>
        <end position="92"/>
    </location>
</feature>
<evidence type="ECO:0000256" key="3">
    <source>
        <dbReference type="ARBA" id="ARBA00022692"/>
    </source>
</evidence>
<keyword evidence="5 8" id="KW-0472">Membrane</keyword>
<evidence type="ECO:0000256" key="7">
    <source>
        <dbReference type="SAM" id="MobiDB-lite"/>
    </source>
</evidence>
<dbReference type="PANTHER" id="PTHR30572:SF4">
    <property type="entry name" value="ABC TRANSPORTER PERMEASE YTRF"/>
    <property type="match status" value="1"/>
</dbReference>
<comment type="similarity">
    <text evidence="6">Belongs to the ABC-4 integral membrane protein family.</text>
</comment>
<evidence type="ECO:0000256" key="5">
    <source>
        <dbReference type="ARBA" id="ARBA00023136"/>
    </source>
</evidence>
<reference evidence="11" key="1">
    <citation type="submission" date="2021-01" db="EMBL/GenBank/DDBJ databases">
        <title>Whole genome shotgun sequence of Rugosimonospora africana NBRC 104875.</title>
        <authorList>
            <person name="Komaki H."/>
            <person name="Tamura T."/>
        </authorList>
    </citation>
    <scope>NUCLEOTIDE SEQUENCE</scope>
    <source>
        <strain evidence="11">NBRC 104875</strain>
    </source>
</reference>
<protein>
    <submittedName>
        <fullName evidence="11">Membrane protein</fullName>
    </submittedName>
</protein>
<comment type="caution">
    <text evidence="11">The sequence shown here is derived from an EMBL/GenBank/DDBJ whole genome shotgun (WGS) entry which is preliminary data.</text>
</comment>
<evidence type="ECO:0000256" key="2">
    <source>
        <dbReference type="ARBA" id="ARBA00022475"/>
    </source>
</evidence>
<evidence type="ECO:0000256" key="1">
    <source>
        <dbReference type="ARBA" id="ARBA00004651"/>
    </source>
</evidence>
<feature type="transmembrane region" description="Helical" evidence="8">
    <location>
        <begin position="291"/>
        <end position="315"/>
    </location>
</feature>
<comment type="subcellular location">
    <subcellularLocation>
        <location evidence="1">Cell membrane</location>
        <topology evidence="1">Multi-pass membrane protein</topology>
    </subcellularLocation>
</comment>
<dbReference type="InterPro" id="IPR025857">
    <property type="entry name" value="MacB_PCD"/>
</dbReference>
<dbReference type="AlphaFoldDB" id="A0A8J3VVA8"/>
<organism evidence="11 12">
    <name type="scientific">Rugosimonospora africana</name>
    <dbReference type="NCBI Taxonomy" id="556532"/>
    <lineage>
        <taxon>Bacteria</taxon>
        <taxon>Bacillati</taxon>
        <taxon>Actinomycetota</taxon>
        <taxon>Actinomycetes</taxon>
        <taxon>Micromonosporales</taxon>
        <taxon>Micromonosporaceae</taxon>
        <taxon>Rugosimonospora</taxon>
    </lineage>
</organism>
<dbReference type="Pfam" id="PF12704">
    <property type="entry name" value="MacB_PCD"/>
    <property type="match status" value="1"/>
</dbReference>
<keyword evidence="2" id="KW-1003">Cell membrane</keyword>
<feature type="compositionally biased region" description="Basic and acidic residues" evidence="7">
    <location>
        <begin position="70"/>
        <end position="83"/>
    </location>
</feature>
<feature type="transmembrane region" description="Helical" evidence="8">
    <location>
        <begin position="336"/>
        <end position="369"/>
    </location>
</feature>
<keyword evidence="3 8" id="KW-0812">Transmembrane</keyword>
<name>A0A8J3VVA8_9ACTN</name>
<keyword evidence="12" id="KW-1185">Reference proteome</keyword>
<proteinExistence type="inferred from homology"/>
<dbReference type="GO" id="GO:0005886">
    <property type="term" value="C:plasma membrane"/>
    <property type="evidence" value="ECO:0007669"/>
    <property type="project" value="UniProtKB-SubCell"/>
</dbReference>
<evidence type="ECO:0000313" key="11">
    <source>
        <dbReference type="EMBL" id="GIH19528.1"/>
    </source>
</evidence>